<dbReference type="EMBL" id="CP075901">
    <property type="protein sequence ID" value="QWB31982.1"/>
    <property type="molecule type" value="Genomic_DNA"/>
</dbReference>
<dbReference type="RefSeq" id="WP_214814181.1">
    <property type="nucleotide sequence ID" value="NZ_CP075901.1"/>
</dbReference>
<reference evidence="1 2" key="1">
    <citation type="submission" date="2021-05" db="EMBL/GenBank/DDBJ databases">
        <title>Biocontrol using Exiguobacterium acetylicum SI17 against litchi downy blight caused by Peronophythora litchii.</title>
        <authorList>
            <person name="Zheng L."/>
        </authorList>
    </citation>
    <scope>NUCLEOTIDE SEQUENCE [LARGE SCALE GENOMIC DNA]</scope>
    <source>
        <strain evidence="1 2">SI17</strain>
        <plasmid evidence="1 2">p4</plasmid>
    </source>
</reference>
<keyword evidence="1" id="KW-0614">Plasmid</keyword>
<accession>A0ABX8GG33</accession>
<dbReference type="Proteomes" id="UP000679498">
    <property type="component" value="Plasmid p4"/>
</dbReference>
<keyword evidence="2" id="KW-1185">Reference proteome</keyword>
<proteinExistence type="predicted"/>
<geneLocation type="plasmid" evidence="1 2">
    <name>p4</name>
</geneLocation>
<organism evidence="1 2">
    <name type="scientific">Exiguobacterium acetylicum</name>
    <name type="common">Brevibacterium acetylicum</name>
    <dbReference type="NCBI Taxonomy" id="41170"/>
    <lineage>
        <taxon>Bacteria</taxon>
        <taxon>Bacillati</taxon>
        <taxon>Bacillota</taxon>
        <taxon>Bacilli</taxon>
        <taxon>Bacillales</taxon>
        <taxon>Bacillales Family XII. Incertae Sedis</taxon>
        <taxon>Exiguobacterium</taxon>
    </lineage>
</organism>
<dbReference type="GeneID" id="88813529"/>
<protein>
    <submittedName>
        <fullName evidence="1">Uncharacterized protein</fullName>
    </submittedName>
</protein>
<evidence type="ECO:0000313" key="1">
    <source>
        <dbReference type="EMBL" id="QWB31982.1"/>
    </source>
</evidence>
<sequence length="97" mass="11379">MAGFKIVGDHHHRLLSEQYKTPLKSLEGQTIGDYENGQYKARLYGGDDVLLFEILMDNNPVNSYEKEAYEPLEIMAKSFDVNEMYIWNQRVKDYELL</sequence>
<gene>
    <name evidence="1" type="ORF">KKI46_17635</name>
</gene>
<evidence type="ECO:0000313" key="2">
    <source>
        <dbReference type="Proteomes" id="UP000679498"/>
    </source>
</evidence>
<name>A0ABX8GG33_EXIAC</name>